<feature type="compositionally biased region" description="Polar residues" evidence="8">
    <location>
        <begin position="554"/>
        <end position="582"/>
    </location>
</feature>
<feature type="compositionally biased region" description="Polar residues" evidence="8">
    <location>
        <begin position="453"/>
        <end position="473"/>
    </location>
</feature>
<evidence type="ECO:0000259" key="9">
    <source>
        <dbReference type="Pfam" id="PF09727"/>
    </source>
</evidence>
<dbReference type="AlphaFoldDB" id="A0A6A4SK60"/>
<keyword evidence="4" id="KW-0597">Phosphoprotein</keyword>
<dbReference type="InterPro" id="IPR019131">
    <property type="entry name" value="Cortactin-binding_p2_N"/>
</dbReference>
<feature type="compositionally biased region" description="Polar residues" evidence="8">
    <location>
        <begin position="647"/>
        <end position="663"/>
    </location>
</feature>
<evidence type="ECO:0000313" key="10">
    <source>
        <dbReference type="EMBL" id="KAF0034533.1"/>
    </source>
</evidence>
<evidence type="ECO:0000256" key="1">
    <source>
        <dbReference type="ARBA" id="ARBA00004316"/>
    </source>
</evidence>
<dbReference type="Proteomes" id="UP000438429">
    <property type="component" value="Unassembled WGS sequence"/>
</dbReference>
<dbReference type="PANTHER" id="PTHR23166:SF9">
    <property type="entry name" value="CTTNBP2 N-TERMINAL-LIKE PROTEIN"/>
    <property type="match status" value="1"/>
</dbReference>
<feature type="region of interest" description="Disordered" evidence="8">
    <location>
        <begin position="387"/>
        <end position="588"/>
    </location>
</feature>
<keyword evidence="6" id="KW-0966">Cell projection</keyword>
<organism evidence="10 11">
    <name type="scientific">Scophthalmus maximus</name>
    <name type="common">Turbot</name>
    <name type="synonym">Psetta maxima</name>
    <dbReference type="NCBI Taxonomy" id="52904"/>
    <lineage>
        <taxon>Eukaryota</taxon>
        <taxon>Metazoa</taxon>
        <taxon>Chordata</taxon>
        <taxon>Craniata</taxon>
        <taxon>Vertebrata</taxon>
        <taxon>Euteleostomi</taxon>
        <taxon>Actinopterygii</taxon>
        <taxon>Neopterygii</taxon>
        <taxon>Teleostei</taxon>
        <taxon>Neoteleostei</taxon>
        <taxon>Acanthomorphata</taxon>
        <taxon>Carangaria</taxon>
        <taxon>Pleuronectiformes</taxon>
        <taxon>Pleuronectoidei</taxon>
        <taxon>Scophthalmidae</taxon>
        <taxon>Scophthalmus</taxon>
    </lineage>
</organism>
<reference evidence="10 11" key="1">
    <citation type="submission" date="2019-06" db="EMBL/GenBank/DDBJ databases">
        <title>Draft genomes of female and male turbot (Scophthalmus maximus).</title>
        <authorList>
            <person name="Xu H."/>
            <person name="Xu X.-W."/>
            <person name="Shao C."/>
            <person name="Chen S."/>
        </authorList>
    </citation>
    <scope>NUCLEOTIDE SEQUENCE [LARGE SCALE GENOMIC DNA]</scope>
    <source>
        <strain evidence="10">Ysfricsl-2016a</strain>
        <tissue evidence="10">Blood</tissue>
    </source>
</reference>
<dbReference type="GO" id="GO:0005737">
    <property type="term" value="C:cytoplasm"/>
    <property type="evidence" value="ECO:0007669"/>
    <property type="project" value="UniProtKB-SubCell"/>
</dbReference>
<evidence type="ECO:0000256" key="6">
    <source>
        <dbReference type="ARBA" id="ARBA00023273"/>
    </source>
</evidence>
<dbReference type="Pfam" id="PF09727">
    <property type="entry name" value="CortBP2"/>
    <property type="match status" value="1"/>
</dbReference>
<dbReference type="PANTHER" id="PTHR23166">
    <property type="entry name" value="FILAMIN/GPBP-INTERACTING PROTEIN"/>
    <property type="match status" value="1"/>
</dbReference>
<dbReference type="GO" id="GO:0042995">
    <property type="term" value="C:cell projection"/>
    <property type="evidence" value="ECO:0007669"/>
    <property type="project" value="UniProtKB-SubCell"/>
</dbReference>
<feature type="compositionally biased region" description="Basic and acidic residues" evidence="8">
    <location>
        <begin position="37"/>
        <end position="50"/>
    </location>
</feature>
<evidence type="ECO:0000256" key="8">
    <source>
        <dbReference type="SAM" id="MobiDB-lite"/>
    </source>
</evidence>
<comment type="subcellular location">
    <subcellularLocation>
        <location evidence="1">Cell projection</location>
    </subcellularLocation>
    <subcellularLocation>
        <location evidence="2">Cytoplasm</location>
    </subcellularLocation>
</comment>
<name>A0A6A4SK60_SCOMX</name>
<comment type="caution">
    <text evidence="10">The sequence shown here is derived from an EMBL/GenBank/DDBJ whole genome shotgun (WGS) entry which is preliminary data.</text>
</comment>
<gene>
    <name evidence="10" type="ORF">F2P81_012291</name>
</gene>
<keyword evidence="5 7" id="KW-0175">Coiled coil</keyword>
<dbReference type="InterPro" id="IPR050719">
    <property type="entry name" value="Cortactin-Actin_Reg"/>
</dbReference>
<sequence length="676" mass="74263">METPNAHRQAAGEGKRNPSSSGQTQWSSTPSESPVPGERRAARIHPEAGGSSERRLSLLFLRRRTHDGLSRAEQSANARAMEQVQSLGPADAEGNSVLSTAGLSKLNMESLTKPELLMLFSILEGELEARDLVIDALKAQRKELFVQERYGRYNLSDPFLALQRDNEAVGGQGKEPGCSPSATNPLVVLKLVVSHCRRMQEKMLAQLAAAESRHRRVIADLEEEKRRHAEDTAEGDDVTYILEKERERLQQQLEFERSQVRRLEKEQRRITDQLEEERAQHKQLSCALAKECKWASARALEEGHRLTELSRKLDKEKEACQALTKELEDERRRTLRMEARVEEQLAEFDTEREQLRSRLKKEEAHCYQLQLQVEELKRNTEEVNMTRDTAPGEAGGKEWATKVPPGKTTVDTIKVDDLEEDRNEPPVQANGHHGPMETNGHHGPNNDLPEKVCQQNGNENPPVHQTQVSSSPCASPVLSTRPAGSPSPGGYQSPYQAGINQRFHAARHKFQGTADPEPQSQATQPALPLSPKELSSVTSASPPEASPVKHMARSTVTQVLSRFTTVQQSATPKPAAPNNSPFGTDYRSLAAPLSPVIGRAAGALPQGIRSPVIPRADRGNPPPIPPKKPGLAQAPPSPAAVPRSASHFSDSPLSGSCGLTSGQDGVKELDMVVSSN</sequence>
<dbReference type="EMBL" id="VEVO01000011">
    <property type="protein sequence ID" value="KAF0034533.1"/>
    <property type="molecule type" value="Genomic_DNA"/>
</dbReference>
<evidence type="ECO:0000256" key="4">
    <source>
        <dbReference type="ARBA" id="ARBA00022553"/>
    </source>
</evidence>
<accession>A0A6A4SK60</accession>
<evidence type="ECO:0000256" key="3">
    <source>
        <dbReference type="ARBA" id="ARBA00022490"/>
    </source>
</evidence>
<evidence type="ECO:0000256" key="7">
    <source>
        <dbReference type="SAM" id="Coils"/>
    </source>
</evidence>
<protein>
    <recommendedName>
        <fullName evidence="9">Cortactin-binding protein-2 N-terminal domain-containing protein</fullName>
    </recommendedName>
</protein>
<evidence type="ECO:0000256" key="5">
    <source>
        <dbReference type="ARBA" id="ARBA00023054"/>
    </source>
</evidence>
<feature type="coiled-coil region" evidence="7">
    <location>
        <begin position="306"/>
        <end position="379"/>
    </location>
</feature>
<proteinExistence type="predicted"/>
<evidence type="ECO:0000256" key="2">
    <source>
        <dbReference type="ARBA" id="ARBA00004496"/>
    </source>
</evidence>
<feature type="compositionally biased region" description="Polar residues" evidence="8">
    <location>
        <begin position="17"/>
        <end position="32"/>
    </location>
</feature>
<feature type="region of interest" description="Disordered" evidence="8">
    <location>
        <begin position="602"/>
        <end position="676"/>
    </location>
</feature>
<keyword evidence="3" id="KW-0963">Cytoplasm</keyword>
<feature type="region of interest" description="Disordered" evidence="8">
    <location>
        <begin position="1"/>
        <end position="50"/>
    </location>
</feature>
<feature type="domain" description="Cortactin-binding protein-2 N-terminal" evidence="9">
    <location>
        <begin position="111"/>
        <end position="293"/>
    </location>
</feature>
<evidence type="ECO:0000313" key="11">
    <source>
        <dbReference type="Proteomes" id="UP000438429"/>
    </source>
</evidence>
<feature type="coiled-coil region" evidence="7">
    <location>
        <begin position="204"/>
        <end position="280"/>
    </location>
</feature>